<keyword evidence="2" id="KW-1185">Reference proteome</keyword>
<evidence type="ECO:0000313" key="2">
    <source>
        <dbReference type="Proteomes" id="UP001596997"/>
    </source>
</evidence>
<dbReference type="PROSITE" id="PS51257">
    <property type="entry name" value="PROKAR_LIPOPROTEIN"/>
    <property type="match status" value="1"/>
</dbReference>
<dbReference type="RefSeq" id="WP_377716968.1">
    <property type="nucleotide sequence ID" value="NZ_JBHTJM010000011.1"/>
</dbReference>
<evidence type="ECO:0000313" key="1">
    <source>
        <dbReference type="EMBL" id="MFD0965118.1"/>
    </source>
</evidence>
<dbReference type="Proteomes" id="UP001596997">
    <property type="component" value="Unassembled WGS sequence"/>
</dbReference>
<sequence length="52" mass="5688">MKKSIIVLGAVSFLLVSCGGSRWSCKKRYCANEVKEAKTEVLNTQQTALVTP</sequence>
<dbReference type="EMBL" id="JBHTJM010000011">
    <property type="protein sequence ID" value="MFD0965118.1"/>
    <property type="molecule type" value="Genomic_DNA"/>
</dbReference>
<name>A0ABW3I5H7_9FLAO</name>
<protein>
    <recommendedName>
        <fullName evidence="3">Lipoprotein</fullName>
    </recommendedName>
</protein>
<comment type="caution">
    <text evidence="1">The sequence shown here is derived from an EMBL/GenBank/DDBJ whole genome shotgun (WGS) entry which is preliminary data.</text>
</comment>
<gene>
    <name evidence="1" type="ORF">ACFQ1O_13960</name>
</gene>
<reference evidence="2" key="1">
    <citation type="journal article" date="2019" name="Int. J. Syst. Evol. Microbiol.">
        <title>The Global Catalogue of Microorganisms (GCM) 10K type strain sequencing project: providing services to taxonomists for standard genome sequencing and annotation.</title>
        <authorList>
            <consortium name="The Broad Institute Genomics Platform"/>
            <consortium name="The Broad Institute Genome Sequencing Center for Infectious Disease"/>
            <person name="Wu L."/>
            <person name="Ma J."/>
        </authorList>
    </citation>
    <scope>NUCLEOTIDE SEQUENCE [LARGE SCALE GENOMIC DNA]</scope>
    <source>
        <strain evidence="2">CCUG 62114</strain>
    </source>
</reference>
<accession>A0ABW3I5H7</accession>
<proteinExistence type="predicted"/>
<organism evidence="1 2">
    <name type="scientific">Pseudofulvibacter geojedonensis</name>
    <dbReference type="NCBI Taxonomy" id="1123758"/>
    <lineage>
        <taxon>Bacteria</taxon>
        <taxon>Pseudomonadati</taxon>
        <taxon>Bacteroidota</taxon>
        <taxon>Flavobacteriia</taxon>
        <taxon>Flavobacteriales</taxon>
        <taxon>Flavobacteriaceae</taxon>
        <taxon>Pseudofulvibacter</taxon>
    </lineage>
</organism>
<evidence type="ECO:0008006" key="3">
    <source>
        <dbReference type="Google" id="ProtNLM"/>
    </source>
</evidence>